<evidence type="ECO:0000256" key="10">
    <source>
        <dbReference type="ARBA" id="ARBA00022989"/>
    </source>
</evidence>
<evidence type="ECO:0000256" key="13">
    <source>
        <dbReference type="ARBA" id="ARBA00023239"/>
    </source>
</evidence>
<dbReference type="InterPro" id="IPR029016">
    <property type="entry name" value="GAF-like_dom_sf"/>
</dbReference>
<dbReference type="InterPro" id="IPR029787">
    <property type="entry name" value="Nucleotide_cyclase"/>
</dbReference>
<evidence type="ECO:0000256" key="12">
    <source>
        <dbReference type="ARBA" id="ARBA00023136"/>
    </source>
</evidence>
<dbReference type="GO" id="GO:0005524">
    <property type="term" value="F:ATP binding"/>
    <property type="evidence" value="ECO:0007669"/>
    <property type="project" value="UniProtKB-KW"/>
</dbReference>
<dbReference type="Gene3D" id="3.30.450.40">
    <property type="match status" value="1"/>
</dbReference>
<dbReference type="AlphaFoldDB" id="A0A085WGH1"/>
<keyword evidence="13 17" id="KW-0456">Lyase</keyword>
<sequence>MGPPHTPPDPADLEADPLLAEKRALEKRVRELEAKARSLDAINRLAASLLQPQTDVDDILWDVAQGVVAHLGLEDCVIYLFDEQREYLVQRAAYGPKNPQQREILAPIRIKVGAGIVGTVSLTGRPELIPDTRKDSRYIQDDQARLSELAVPIYSQEQVIGVMDSEHSQEGFFTQEHLHIFTTVATMMAARVVRAELDAQLRDANRLLEARITERTRELSEATQRSELLLRNILPHPIVERLKRGEHAIAERFDEVTVMFADLVDFTRWSTLLSPEHVVEVLGQVFTEFDAVTERYGLEKIKTIGDSYMVVAGLPSPRPDHREVMAIMALAFVDAIQRLNVTLKTSLDVRIGMHCGPVVAGIIGTRKFAYDLWGDTVNMASRLESHGVPGRIHVSEAIWQALNDRFAFEPRGEIEVKSIGKVKTWLLTGLRE</sequence>
<dbReference type="PROSITE" id="PS00452">
    <property type="entry name" value="GUANYLATE_CYCLASE_1"/>
    <property type="match status" value="1"/>
</dbReference>
<keyword evidence="5" id="KW-0812">Transmembrane</keyword>
<evidence type="ECO:0000256" key="4">
    <source>
        <dbReference type="ARBA" id="ARBA00021420"/>
    </source>
</evidence>
<evidence type="ECO:0000256" key="9">
    <source>
        <dbReference type="ARBA" id="ARBA00022842"/>
    </source>
</evidence>
<evidence type="ECO:0000256" key="16">
    <source>
        <dbReference type="ARBA" id="ARBA00064436"/>
    </source>
</evidence>
<dbReference type="GO" id="GO:0006171">
    <property type="term" value="P:cAMP biosynthetic process"/>
    <property type="evidence" value="ECO:0007669"/>
    <property type="project" value="UniProtKB-KW"/>
</dbReference>
<evidence type="ECO:0000313" key="21">
    <source>
        <dbReference type="Proteomes" id="UP000028725"/>
    </source>
</evidence>
<keyword evidence="10" id="KW-1133">Transmembrane helix</keyword>
<dbReference type="GO" id="GO:0035556">
    <property type="term" value="P:intracellular signal transduction"/>
    <property type="evidence" value="ECO:0007669"/>
    <property type="project" value="InterPro"/>
</dbReference>
<feature type="domain" description="Guanylate cyclase" evidence="19">
    <location>
        <begin position="257"/>
        <end position="384"/>
    </location>
</feature>
<evidence type="ECO:0000256" key="6">
    <source>
        <dbReference type="ARBA" id="ARBA00022723"/>
    </source>
</evidence>
<comment type="catalytic activity">
    <reaction evidence="1">
        <text>ATP = 3',5'-cyclic AMP + diphosphate</text>
        <dbReference type="Rhea" id="RHEA:15389"/>
        <dbReference type="ChEBI" id="CHEBI:30616"/>
        <dbReference type="ChEBI" id="CHEBI:33019"/>
        <dbReference type="ChEBI" id="CHEBI:58165"/>
        <dbReference type="EC" id="4.6.1.1"/>
    </reaction>
</comment>
<dbReference type="PANTHER" id="PTHR11920:SF335">
    <property type="entry name" value="GUANYLATE CYCLASE"/>
    <property type="match status" value="1"/>
</dbReference>
<dbReference type="Pfam" id="PF00211">
    <property type="entry name" value="Guanylate_cyc"/>
    <property type="match status" value="1"/>
</dbReference>
<dbReference type="InterPro" id="IPR001054">
    <property type="entry name" value="A/G_cyclase"/>
</dbReference>
<dbReference type="EMBL" id="JMCB01000009">
    <property type="protein sequence ID" value="KFE66784.1"/>
    <property type="molecule type" value="Genomic_DNA"/>
</dbReference>
<dbReference type="Proteomes" id="UP000028725">
    <property type="component" value="Unassembled WGS sequence"/>
</dbReference>
<evidence type="ECO:0000256" key="3">
    <source>
        <dbReference type="ARBA" id="ARBA00012201"/>
    </source>
</evidence>
<dbReference type="SMART" id="SM00065">
    <property type="entry name" value="GAF"/>
    <property type="match status" value="1"/>
</dbReference>
<proteinExistence type="inferred from homology"/>
<dbReference type="SMART" id="SM00044">
    <property type="entry name" value="CYCc"/>
    <property type="match status" value="1"/>
</dbReference>
<keyword evidence="18" id="KW-0175">Coiled coil</keyword>
<dbReference type="OrthoDB" id="9806735at2"/>
<dbReference type="PROSITE" id="PS50125">
    <property type="entry name" value="GUANYLATE_CYCLASE_2"/>
    <property type="match status" value="1"/>
</dbReference>
<evidence type="ECO:0000256" key="15">
    <source>
        <dbReference type="ARBA" id="ARBA00032637"/>
    </source>
</evidence>
<dbReference type="RefSeq" id="WP_052420203.1">
    <property type="nucleotide sequence ID" value="NZ_JMCB01000009.1"/>
</dbReference>
<evidence type="ECO:0000256" key="17">
    <source>
        <dbReference type="RuleBase" id="RU000405"/>
    </source>
</evidence>
<dbReference type="InterPro" id="IPR003018">
    <property type="entry name" value="GAF"/>
</dbReference>
<dbReference type="CDD" id="cd07302">
    <property type="entry name" value="CHD"/>
    <property type="match status" value="1"/>
</dbReference>
<comment type="subunit">
    <text evidence="16">Homodimer. Can also exist as monomer.</text>
</comment>
<dbReference type="InterPro" id="IPR018297">
    <property type="entry name" value="A/G_cyclase_CS"/>
</dbReference>
<feature type="coiled-coil region" evidence="18">
    <location>
        <begin position="15"/>
        <end position="42"/>
    </location>
</feature>
<evidence type="ECO:0000256" key="2">
    <source>
        <dbReference type="ARBA" id="ARBA00004370"/>
    </source>
</evidence>
<keyword evidence="21" id="KW-1185">Reference proteome</keyword>
<dbReference type="Gene3D" id="3.30.70.1230">
    <property type="entry name" value="Nucleotide cyclase"/>
    <property type="match status" value="1"/>
</dbReference>
<evidence type="ECO:0000256" key="8">
    <source>
        <dbReference type="ARBA" id="ARBA00022840"/>
    </source>
</evidence>
<evidence type="ECO:0000256" key="14">
    <source>
        <dbReference type="ARBA" id="ARBA00032597"/>
    </source>
</evidence>
<keyword evidence="12" id="KW-0472">Membrane</keyword>
<comment type="subcellular location">
    <subcellularLocation>
        <location evidence="2">Membrane</location>
    </subcellularLocation>
</comment>
<keyword evidence="7" id="KW-0547">Nucleotide-binding</keyword>
<evidence type="ECO:0000256" key="7">
    <source>
        <dbReference type="ARBA" id="ARBA00022741"/>
    </source>
</evidence>
<protein>
    <recommendedName>
        <fullName evidence="4">Adenylate cyclase</fullName>
        <ecNumber evidence="3">4.6.1.1</ecNumber>
    </recommendedName>
    <alternativeName>
        <fullName evidence="14">ATP pyrophosphate-lyase</fullName>
    </alternativeName>
    <alternativeName>
        <fullName evidence="15">Adenylyl cyclase</fullName>
    </alternativeName>
</protein>
<evidence type="ECO:0000256" key="11">
    <source>
        <dbReference type="ARBA" id="ARBA00022998"/>
    </source>
</evidence>
<evidence type="ECO:0000313" key="20">
    <source>
        <dbReference type="EMBL" id="KFE66784.1"/>
    </source>
</evidence>
<comment type="caution">
    <text evidence="20">The sequence shown here is derived from an EMBL/GenBank/DDBJ whole genome shotgun (WGS) entry which is preliminary data.</text>
</comment>
<keyword evidence="8" id="KW-0067">ATP-binding</keyword>
<dbReference type="PATRIC" id="fig|394096.3.peg.5026"/>
<evidence type="ECO:0000259" key="19">
    <source>
        <dbReference type="PROSITE" id="PS50125"/>
    </source>
</evidence>
<evidence type="ECO:0000256" key="1">
    <source>
        <dbReference type="ARBA" id="ARBA00001593"/>
    </source>
</evidence>
<keyword evidence="9" id="KW-0460">Magnesium</keyword>
<evidence type="ECO:0000256" key="5">
    <source>
        <dbReference type="ARBA" id="ARBA00022692"/>
    </source>
</evidence>
<reference evidence="20 21" key="1">
    <citation type="submission" date="2014-04" db="EMBL/GenBank/DDBJ databases">
        <title>Genome assembly of Hyalangium minutum DSM 14724.</title>
        <authorList>
            <person name="Sharma G."/>
            <person name="Subramanian S."/>
        </authorList>
    </citation>
    <scope>NUCLEOTIDE SEQUENCE [LARGE SCALE GENOMIC DNA]</scope>
    <source>
        <strain evidence="20 21">DSM 14724</strain>
    </source>
</reference>
<dbReference type="FunFam" id="3.30.70.1230:FF:000033">
    <property type="entry name" value="Adenylate cyclase"/>
    <property type="match status" value="1"/>
</dbReference>
<gene>
    <name evidence="20" type="ORF">DB31_8998</name>
</gene>
<organism evidence="20 21">
    <name type="scientific">Hyalangium minutum</name>
    <dbReference type="NCBI Taxonomy" id="394096"/>
    <lineage>
        <taxon>Bacteria</taxon>
        <taxon>Pseudomonadati</taxon>
        <taxon>Myxococcota</taxon>
        <taxon>Myxococcia</taxon>
        <taxon>Myxococcales</taxon>
        <taxon>Cystobacterineae</taxon>
        <taxon>Archangiaceae</taxon>
        <taxon>Hyalangium</taxon>
    </lineage>
</organism>
<dbReference type="PANTHER" id="PTHR11920">
    <property type="entry name" value="GUANYLYL CYCLASE"/>
    <property type="match status" value="1"/>
</dbReference>
<dbReference type="SUPFAM" id="SSF55073">
    <property type="entry name" value="Nucleotide cyclase"/>
    <property type="match status" value="1"/>
</dbReference>
<dbReference type="GO" id="GO:0046872">
    <property type="term" value="F:metal ion binding"/>
    <property type="evidence" value="ECO:0007669"/>
    <property type="project" value="UniProtKB-KW"/>
</dbReference>
<accession>A0A085WGH1</accession>
<comment type="similarity">
    <text evidence="17">Belongs to the adenylyl cyclase class-4/guanylyl cyclase family.</text>
</comment>
<dbReference type="GO" id="GO:0005886">
    <property type="term" value="C:plasma membrane"/>
    <property type="evidence" value="ECO:0007669"/>
    <property type="project" value="UniProtKB-ARBA"/>
</dbReference>
<dbReference type="GO" id="GO:0004016">
    <property type="term" value="F:adenylate cyclase activity"/>
    <property type="evidence" value="ECO:0007669"/>
    <property type="project" value="UniProtKB-EC"/>
</dbReference>
<keyword evidence="6" id="KW-0479">Metal-binding</keyword>
<dbReference type="Pfam" id="PF13185">
    <property type="entry name" value="GAF_2"/>
    <property type="match status" value="1"/>
</dbReference>
<dbReference type="SUPFAM" id="SSF55781">
    <property type="entry name" value="GAF domain-like"/>
    <property type="match status" value="1"/>
</dbReference>
<evidence type="ECO:0000256" key="18">
    <source>
        <dbReference type="SAM" id="Coils"/>
    </source>
</evidence>
<name>A0A085WGH1_9BACT</name>
<keyword evidence="11" id="KW-0115">cAMP biosynthesis</keyword>
<dbReference type="InterPro" id="IPR050401">
    <property type="entry name" value="Cyclic_nucleotide_synthase"/>
</dbReference>
<dbReference type="EC" id="4.6.1.1" evidence="3"/>
<dbReference type="STRING" id="394096.DB31_8998"/>